<dbReference type="Gene3D" id="3.40.190.10">
    <property type="entry name" value="Periplasmic binding protein-like II"/>
    <property type="match status" value="2"/>
</dbReference>
<organism evidence="4 5">
    <name type="scientific">Bifidobacterium commune</name>
    <dbReference type="NCBI Taxonomy" id="1505727"/>
    <lineage>
        <taxon>Bacteria</taxon>
        <taxon>Bacillati</taxon>
        <taxon>Actinomycetota</taxon>
        <taxon>Actinomycetes</taxon>
        <taxon>Bifidobacteriales</taxon>
        <taxon>Bifidobacteriaceae</taxon>
        <taxon>Bifidobacterium</taxon>
    </lineage>
</organism>
<name>A0A1C4H4X6_9BIFI</name>
<dbReference type="InterPro" id="IPR001638">
    <property type="entry name" value="Solute-binding_3/MltF_N"/>
</dbReference>
<dbReference type="PANTHER" id="PTHR35936:SF35">
    <property type="entry name" value="L-CYSTINE-BINDING PROTEIN TCYJ"/>
    <property type="match status" value="1"/>
</dbReference>
<feature type="domain" description="Ionotropic glutamate receptor C-terminal" evidence="3">
    <location>
        <begin position="61"/>
        <end position="288"/>
    </location>
</feature>
<dbReference type="GO" id="GO:0015276">
    <property type="term" value="F:ligand-gated monoatomic ion channel activity"/>
    <property type="evidence" value="ECO:0007669"/>
    <property type="project" value="InterPro"/>
</dbReference>
<evidence type="ECO:0000259" key="3">
    <source>
        <dbReference type="SMART" id="SM00079"/>
    </source>
</evidence>
<dbReference type="AlphaFoldDB" id="A0A1C4H4X6"/>
<dbReference type="SUPFAM" id="SSF53850">
    <property type="entry name" value="Periplasmic binding protein-like II"/>
    <property type="match status" value="1"/>
</dbReference>
<dbReference type="GO" id="GO:0016020">
    <property type="term" value="C:membrane"/>
    <property type="evidence" value="ECO:0007669"/>
    <property type="project" value="InterPro"/>
</dbReference>
<keyword evidence="5" id="KW-1185">Reference proteome</keyword>
<sequence>MSSISKKADHMSFPFSKGITRALATALGVTALLAGAAGCGGSNDSGAKSGDITQQTYEPGSLTVATGQPTYEPWVIDDKPETGKGYEAAVAYAVAEKMGFKKSQVKWTRTNFDQAVAPGAQKDWDMNIQQFSITPERKKSVDFTPSYYNETQAVVVLKSGKYADTTSVNDLKDGMIGAMVGTTSYDFTASKIKKDIKTFNDNAALAQALSSNQIDALVIDTPDAVNMVQTGQVKDAKIIGQLPGSEDKEGMGIVLPKGSPLTQEASKAMDALKKDGTIQKLQEEWLKEYTTDIPKLKN</sequence>
<evidence type="ECO:0000259" key="2">
    <source>
        <dbReference type="SMART" id="SM00062"/>
    </source>
</evidence>
<dbReference type="Pfam" id="PF00497">
    <property type="entry name" value="SBP_bac_3"/>
    <property type="match status" value="1"/>
</dbReference>
<keyword evidence="1" id="KW-0732">Signal</keyword>
<proteinExistence type="predicted"/>
<feature type="domain" description="Solute-binding protein family 3/N-terminal" evidence="2">
    <location>
        <begin position="61"/>
        <end position="289"/>
    </location>
</feature>
<dbReference type="PANTHER" id="PTHR35936">
    <property type="entry name" value="MEMBRANE-BOUND LYTIC MUREIN TRANSGLYCOSYLASE F"/>
    <property type="match status" value="1"/>
</dbReference>
<evidence type="ECO:0000313" key="5">
    <source>
        <dbReference type="Proteomes" id="UP000242610"/>
    </source>
</evidence>
<evidence type="ECO:0000313" key="4">
    <source>
        <dbReference type="EMBL" id="SCC79708.1"/>
    </source>
</evidence>
<evidence type="ECO:0000256" key="1">
    <source>
        <dbReference type="ARBA" id="ARBA00022729"/>
    </source>
</evidence>
<dbReference type="CDD" id="cd13530">
    <property type="entry name" value="PBP2_peptides_like"/>
    <property type="match status" value="1"/>
</dbReference>
<dbReference type="Proteomes" id="UP000242610">
    <property type="component" value="Unassembled WGS sequence"/>
</dbReference>
<dbReference type="InterPro" id="IPR001320">
    <property type="entry name" value="Iontro_rcpt_C"/>
</dbReference>
<dbReference type="SMART" id="SM00062">
    <property type="entry name" value="PBPb"/>
    <property type="match status" value="1"/>
</dbReference>
<protein>
    <submittedName>
        <fullName evidence="4">Amino acid ABC transporter substrate-binding protein, PAAT family</fullName>
    </submittedName>
</protein>
<dbReference type="EMBL" id="FMBL01000002">
    <property type="protein sequence ID" value="SCC79708.1"/>
    <property type="molecule type" value="Genomic_DNA"/>
</dbReference>
<accession>A0A1C4H4X6</accession>
<gene>
    <name evidence="4" type="ORF">GA0061077_0789</name>
</gene>
<dbReference type="SMART" id="SM00079">
    <property type="entry name" value="PBPe"/>
    <property type="match status" value="1"/>
</dbReference>
<dbReference type="STRING" id="1505727.GA0061077_0789"/>
<reference evidence="5" key="1">
    <citation type="submission" date="2016-08" db="EMBL/GenBank/DDBJ databases">
        <authorList>
            <person name="Varghese N."/>
            <person name="Submissions Spin"/>
        </authorList>
    </citation>
    <scope>NUCLEOTIDE SEQUENCE [LARGE SCALE GENOMIC DNA]</scope>
    <source>
        <strain evidence="5">R-52791</strain>
    </source>
</reference>